<proteinExistence type="predicted"/>
<name>A0A1D2QP67_9GAMM</name>
<keyword evidence="1" id="KW-0472">Membrane</keyword>
<keyword evidence="1" id="KW-1133">Transmembrane helix</keyword>
<feature type="transmembrane region" description="Helical" evidence="1">
    <location>
        <begin position="20"/>
        <end position="45"/>
    </location>
</feature>
<gene>
    <name evidence="2" type="ORF">AB835_09290</name>
</gene>
<evidence type="ECO:0000313" key="3">
    <source>
        <dbReference type="Proteomes" id="UP000242502"/>
    </source>
</evidence>
<comment type="caution">
    <text evidence="2">The sequence shown here is derived from an EMBL/GenBank/DDBJ whole genome shotgun (WGS) entry which is preliminary data.</text>
</comment>
<dbReference type="AlphaFoldDB" id="A0A1D2QP67"/>
<reference evidence="2 3" key="1">
    <citation type="journal article" date="2016" name="Appl. Environ. Microbiol.">
        <title>Lack of Overt Genome Reduction in the Bryostatin-Producing Bryozoan Symbiont "Candidatus Endobugula sertula".</title>
        <authorList>
            <person name="Miller I.J."/>
            <person name="Vanee N."/>
            <person name="Fong S.S."/>
            <person name="Lim-Fong G.E."/>
            <person name="Kwan J.C."/>
        </authorList>
    </citation>
    <scope>NUCLEOTIDE SEQUENCE [LARGE SCALE GENOMIC DNA]</scope>
    <source>
        <strain evidence="2">AB1-4</strain>
    </source>
</reference>
<accession>A0A1D2QP67</accession>
<evidence type="ECO:0000256" key="1">
    <source>
        <dbReference type="SAM" id="Phobius"/>
    </source>
</evidence>
<dbReference type="STRING" id="62101.AB835_09290"/>
<evidence type="ECO:0000313" key="2">
    <source>
        <dbReference type="EMBL" id="ODS23340.1"/>
    </source>
</evidence>
<sequence length="233" mass="26619">MNIVARQEVNLLQNIEKIPVPIISFSILLLASFLLSTILAGILWFDTHKLAEINKDIAAIEKNNMFQKSNIVNTNDISKYQKQLKALEKQLLRRYQLWADYQKITASGKEGFSTHFYHIANLVSQNLSLYEIDIYNKGKNLSLSGYAKKAEDIPIYINDLKKQKEFSDVIFGHLLIENLVSHNAMKFSLEKLEEDGAKFEIEGGIDADDLINMPLANQLDLSEMLKKIITNKE</sequence>
<dbReference type="EMBL" id="MDLC01000031">
    <property type="protein sequence ID" value="ODS23340.1"/>
    <property type="molecule type" value="Genomic_DNA"/>
</dbReference>
<organism evidence="2 3">
    <name type="scientific">Candidatus Endobugula sertula</name>
    <name type="common">Bugula neritina bacterial symbiont</name>
    <dbReference type="NCBI Taxonomy" id="62101"/>
    <lineage>
        <taxon>Bacteria</taxon>
        <taxon>Pseudomonadati</taxon>
        <taxon>Pseudomonadota</taxon>
        <taxon>Gammaproteobacteria</taxon>
        <taxon>Cellvibrionales</taxon>
        <taxon>Cellvibrionaceae</taxon>
        <taxon>Candidatus Endobugula</taxon>
    </lineage>
</organism>
<keyword evidence="1" id="KW-0812">Transmembrane</keyword>
<dbReference type="Proteomes" id="UP000242502">
    <property type="component" value="Unassembled WGS sequence"/>
</dbReference>
<protein>
    <submittedName>
        <fullName evidence="2">Uncharacterized protein</fullName>
    </submittedName>
</protein>